<dbReference type="PANTHER" id="PTHR38248">
    <property type="entry name" value="FUNK1 6"/>
    <property type="match status" value="1"/>
</dbReference>
<protein>
    <recommendedName>
        <fullName evidence="2">Fungal-type protein kinase domain-containing protein</fullName>
    </recommendedName>
</protein>
<dbReference type="InterPro" id="IPR040976">
    <property type="entry name" value="Pkinase_fungal"/>
</dbReference>
<evidence type="ECO:0000256" key="1">
    <source>
        <dbReference type="SAM" id="MobiDB-lite"/>
    </source>
</evidence>
<sequence>MVFLPRFWGGLPFPPSCLLELSRDLNMGEDPLISPPTEVYKRFYSEPRSEQATSWDVQRLFDSEPTSVSSKVDKLGMRGADDSLVRLALLKALQVKTDVNYDVVEFVQHILKFTPDDIPDRENGYTLHKESCQSFSNQTYHKLDTPRQQMLAGERACCHAFQEIVWDLTRQLDPGARDTRSFPAKLTFMHEQIMQGDFASYKPDFVYGVPAPLKGTRWEFMGSCGEVKKTRANVFRPGRSNNVTMAKIKKLREDWAKPTPQSKNTSKAATPEPPKPTTPSKITTRAGSKRKAAAEVAIRITKKVKIDKTRAASTLQTRPLVKFTGPEMQTAKYINELLSHGIRAYAFGFLLQETRMSLWYVDRMGMATSQSFDIFLNPELFVLVVAALHFADRDKLGTIPLVKYPDGASRSHDKAVLELPRAIRSDGTPIDEHLSFRLRVSAASPLIVAYGAVGRGTTVIPITPNARARELFGQDKLVAKLCWPSTNRRSEAEVIRVIRTKMKENKKAKAYLKNIVDLKCSLDMSAVEIGLPRAFMDLSEPYEPRLLRTLIMVEYLPLEQIRSLDDFKVVFVDNFDAHHWVFEVVGILHRDPTISNFMFYYDQNGKVIGILADWDVASTTEDLDTVLDDIEKEENLKDTVNVSTTPRKEDEGSKVAPDTAREAEDSETERRPRYRTGTSAFMALDLLQNNKITHQYRHDMESFFYVLCFFCAQFRPVTSDNPKPHFAHLSDWESGELSRIYEKKKGFLWHGDTFYDFFKNADKTYRPLMDQWIIPLHDDTFDNVLDYSLKLSKLCGRLAFARRQNNEWKQQQVMKEIQRISAEVDSGVTYEMFRDVLTM</sequence>
<organism evidence="3 4">
    <name type="scientific">Cerrena zonata</name>
    <dbReference type="NCBI Taxonomy" id="2478898"/>
    <lineage>
        <taxon>Eukaryota</taxon>
        <taxon>Fungi</taxon>
        <taxon>Dikarya</taxon>
        <taxon>Basidiomycota</taxon>
        <taxon>Agaricomycotina</taxon>
        <taxon>Agaricomycetes</taxon>
        <taxon>Polyporales</taxon>
        <taxon>Cerrenaceae</taxon>
        <taxon>Cerrena</taxon>
    </lineage>
</organism>
<gene>
    <name evidence="3" type="ORF">QCA50_012407</name>
</gene>
<feature type="domain" description="Fungal-type protein kinase" evidence="2">
    <location>
        <begin position="327"/>
        <end position="622"/>
    </location>
</feature>
<dbReference type="Pfam" id="PF17667">
    <property type="entry name" value="Pkinase_fungal"/>
    <property type="match status" value="2"/>
</dbReference>
<dbReference type="EMBL" id="JASBNA010000025">
    <property type="protein sequence ID" value="KAK7684460.1"/>
    <property type="molecule type" value="Genomic_DNA"/>
</dbReference>
<accession>A0AAW0G633</accession>
<dbReference type="Proteomes" id="UP001385951">
    <property type="component" value="Unassembled WGS sequence"/>
</dbReference>
<reference evidence="3 4" key="1">
    <citation type="submission" date="2022-09" db="EMBL/GenBank/DDBJ databases">
        <authorList>
            <person name="Palmer J.M."/>
        </authorList>
    </citation>
    <scope>NUCLEOTIDE SEQUENCE [LARGE SCALE GENOMIC DNA]</scope>
    <source>
        <strain evidence="3 4">DSM 7382</strain>
    </source>
</reference>
<evidence type="ECO:0000259" key="2">
    <source>
        <dbReference type="Pfam" id="PF17667"/>
    </source>
</evidence>
<dbReference type="PANTHER" id="PTHR38248:SF2">
    <property type="entry name" value="FUNK1 11"/>
    <property type="match status" value="1"/>
</dbReference>
<feature type="compositionally biased region" description="Basic and acidic residues" evidence="1">
    <location>
        <begin position="646"/>
        <end position="671"/>
    </location>
</feature>
<keyword evidence="4" id="KW-1185">Reference proteome</keyword>
<evidence type="ECO:0000313" key="3">
    <source>
        <dbReference type="EMBL" id="KAK7684460.1"/>
    </source>
</evidence>
<dbReference type="Gene3D" id="1.10.510.10">
    <property type="entry name" value="Transferase(Phosphotransferase) domain 1"/>
    <property type="match status" value="1"/>
</dbReference>
<feature type="region of interest" description="Disordered" evidence="1">
    <location>
        <begin position="638"/>
        <end position="672"/>
    </location>
</feature>
<feature type="domain" description="Fungal-type protein kinase" evidence="2">
    <location>
        <begin position="658"/>
        <end position="711"/>
    </location>
</feature>
<dbReference type="SUPFAM" id="SSF56112">
    <property type="entry name" value="Protein kinase-like (PK-like)"/>
    <property type="match status" value="1"/>
</dbReference>
<comment type="caution">
    <text evidence="3">The sequence shown here is derived from an EMBL/GenBank/DDBJ whole genome shotgun (WGS) entry which is preliminary data.</text>
</comment>
<dbReference type="AlphaFoldDB" id="A0AAW0G633"/>
<proteinExistence type="predicted"/>
<dbReference type="InterPro" id="IPR011009">
    <property type="entry name" value="Kinase-like_dom_sf"/>
</dbReference>
<evidence type="ECO:0000313" key="4">
    <source>
        <dbReference type="Proteomes" id="UP001385951"/>
    </source>
</evidence>
<name>A0AAW0G633_9APHY</name>
<feature type="region of interest" description="Disordered" evidence="1">
    <location>
        <begin position="251"/>
        <end position="290"/>
    </location>
</feature>